<sequence>MGRPLNKEWYNVSGIVKFFEPGNNALMAFWTDRAGRRERVLLTALLALGLGFCLYTFILAPQARAYLSTRQELEKAREKLAGYRATAAALRDESEKLEKARAQAAILGKQFASDIRKGEDIVLLGLEAASRNVDITGVEPGGIREQKYTLEMPLKISVEGDFRDVLDFCRSLEKGALHNLTEIRGINMEGTDTPGRVKAEFSVVLYADRSPGSRLKLEEMGRWLTGRYNIFAPADGTAPVPELSGRLKGLPAPPGAGSSPASPAAGNTPELTGQDLPSGEKGTVAGEVYYFNK</sequence>
<keyword evidence="3" id="KW-0472">Membrane</keyword>
<dbReference type="RefSeq" id="WP_073167090.1">
    <property type="nucleotide sequence ID" value="NZ_FQUW01000041.1"/>
</dbReference>
<dbReference type="Proteomes" id="UP000184196">
    <property type="component" value="Unassembled WGS sequence"/>
</dbReference>
<evidence type="ECO:0000256" key="2">
    <source>
        <dbReference type="SAM" id="MobiDB-lite"/>
    </source>
</evidence>
<dbReference type="InterPro" id="IPR007445">
    <property type="entry name" value="PilO"/>
</dbReference>
<organism evidence="4 5">
    <name type="scientific">Desulfofundulus australicus DSM 11792</name>
    <dbReference type="NCBI Taxonomy" id="1121425"/>
    <lineage>
        <taxon>Bacteria</taxon>
        <taxon>Bacillati</taxon>
        <taxon>Bacillota</taxon>
        <taxon>Clostridia</taxon>
        <taxon>Eubacteriales</taxon>
        <taxon>Peptococcaceae</taxon>
        <taxon>Desulfofundulus</taxon>
    </lineage>
</organism>
<dbReference type="InterPro" id="IPR014717">
    <property type="entry name" value="Transl_elong_EF1B/ribsomal_bS6"/>
</dbReference>
<dbReference type="GO" id="GO:0043107">
    <property type="term" value="P:type IV pilus-dependent motility"/>
    <property type="evidence" value="ECO:0007669"/>
    <property type="project" value="InterPro"/>
</dbReference>
<keyword evidence="3" id="KW-0812">Transmembrane</keyword>
<keyword evidence="3" id="KW-1133">Transmembrane helix</keyword>
<evidence type="ECO:0000256" key="3">
    <source>
        <dbReference type="SAM" id="Phobius"/>
    </source>
</evidence>
<dbReference type="EMBL" id="FQUW01000041">
    <property type="protein sequence ID" value="SHF58817.1"/>
    <property type="molecule type" value="Genomic_DNA"/>
</dbReference>
<name>A0A1M5CW52_9FIRM</name>
<feature type="compositionally biased region" description="Low complexity" evidence="2">
    <location>
        <begin position="255"/>
        <end position="266"/>
    </location>
</feature>
<dbReference type="AlphaFoldDB" id="A0A1M5CW52"/>
<protein>
    <submittedName>
        <fullName evidence="4">Type IV pilus assembly protein PilO</fullName>
    </submittedName>
</protein>
<evidence type="ECO:0000313" key="5">
    <source>
        <dbReference type="Proteomes" id="UP000184196"/>
    </source>
</evidence>
<reference evidence="5" key="1">
    <citation type="submission" date="2016-11" db="EMBL/GenBank/DDBJ databases">
        <authorList>
            <person name="Varghese N."/>
            <person name="Submissions S."/>
        </authorList>
    </citation>
    <scope>NUCLEOTIDE SEQUENCE [LARGE SCALE GENOMIC DNA]</scope>
    <source>
        <strain evidence="5">DSM 11792</strain>
    </source>
</reference>
<keyword evidence="1" id="KW-0175">Coiled coil</keyword>
<accession>A0A1M5CW52</accession>
<dbReference type="GO" id="GO:0043683">
    <property type="term" value="P:type IV pilus assembly"/>
    <property type="evidence" value="ECO:0007669"/>
    <property type="project" value="InterPro"/>
</dbReference>
<dbReference type="OrthoDB" id="1786548at2"/>
<feature type="transmembrane region" description="Helical" evidence="3">
    <location>
        <begin position="40"/>
        <end position="60"/>
    </location>
</feature>
<evidence type="ECO:0000313" key="4">
    <source>
        <dbReference type="EMBL" id="SHF58817.1"/>
    </source>
</evidence>
<gene>
    <name evidence="4" type="ORF">SAMN02745218_02653</name>
</gene>
<feature type="region of interest" description="Disordered" evidence="2">
    <location>
        <begin position="242"/>
        <end position="282"/>
    </location>
</feature>
<proteinExistence type="predicted"/>
<dbReference type="Pfam" id="PF04350">
    <property type="entry name" value="PilO"/>
    <property type="match status" value="1"/>
</dbReference>
<keyword evidence="5" id="KW-1185">Reference proteome</keyword>
<dbReference type="Gene3D" id="3.30.70.60">
    <property type="match status" value="1"/>
</dbReference>
<evidence type="ECO:0000256" key="1">
    <source>
        <dbReference type="SAM" id="Coils"/>
    </source>
</evidence>
<feature type="coiled-coil region" evidence="1">
    <location>
        <begin position="66"/>
        <end position="110"/>
    </location>
</feature>